<protein>
    <recommendedName>
        <fullName evidence="2">PID domain-containing protein</fullName>
    </recommendedName>
</protein>
<dbReference type="SUPFAM" id="SSF50729">
    <property type="entry name" value="PH domain-like"/>
    <property type="match status" value="1"/>
</dbReference>
<organism evidence="3 4">
    <name type="scientific">Pristionchus entomophagus</name>
    <dbReference type="NCBI Taxonomy" id="358040"/>
    <lineage>
        <taxon>Eukaryota</taxon>
        <taxon>Metazoa</taxon>
        <taxon>Ecdysozoa</taxon>
        <taxon>Nematoda</taxon>
        <taxon>Chromadorea</taxon>
        <taxon>Rhabditida</taxon>
        <taxon>Rhabditina</taxon>
        <taxon>Diplogasteromorpha</taxon>
        <taxon>Diplogasteroidea</taxon>
        <taxon>Neodiplogasteridae</taxon>
        <taxon>Pristionchus</taxon>
    </lineage>
</organism>
<evidence type="ECO:0000259" key="2">
    <source>
        <dbReference type="SMART" id="SM00462"/>
    </source>
</evidence>
<feature type="region of interest" description="Disordered" evidence="1">
    <location>
        <begin position="553"/>
        <end position="582"/>
    </location>
</feature>
<feature type="compositionally biased region" description="Basic and acidic residues" evidence="1">
    <location>
        <begin position="293"/>
        <end position="309"/>
    </location>
</feature>
<name>A0AAV5T6H5_9BILA</name>
<evidence type="ECO:0000256" key="1">
    <source>
        <dbReference type="SAM" id="MobiDB-lite"/>
    </source>
</evidence>
<evidence type="ECO:0000313" key="3">
    <source>
        <dbReference type="EMBL" id="GMS89768.1"/>
    </source>
</evidence>
<feature type="region of interest" description="Disordered" evidence="1">
    <location>
        <begin position="469"/>
        <end position="524"/>
    </location>
</feature>
<dbReference type="EMBL" id="BTSX01000003">
    <property type="protein sequence ID" value="GMS89768.1"/>
    <property type="molecule type" value="Genomic_DNA"/>
</dbReference>
<feature type="compositionally biased region" description="Basic and acidic residues" evidence="1">
    <location>
        <begin position="493"/>
        <end position="504"/>
    </location>
</feature>
<dbReference type="InterPro" id="IPR006020">
    <property type="entry name" value="PTB/PI_dom"/>
</dbReference>
<dbReference type="Proteomes" id="UP001432027">
    <property type="component" value="Unassembled WGS sequence"/>
</dbReference>
<feature type="domain" description="PID" evidence="2">
    <location>
        <begin position="65"/>
        <end position="231"/>
    </location>
</feature>
<evidence type="ECO:0000313" key="4">
    <source>
        <dbReference type="Proteomes" id="UP001432027"/>
    </source>
</evidence>
<feature type="region of interest" description="Disordered" evidence="1">
    <location>
        <begin position="35"/>
        <end position="63"/>
    </location>
</feature>
<keyword evidence="4" id="KW-1185">Reference proteome</keyword>
<dbReference type="AlphaFoldDB" id="A0AAV5T6H5"/>
<comment type="caution">
    <text evidence="3">The sequence shown here is derived from an EMBL/GenBank/DDBJ whole genome shotgun (WGS) entry which is preliminary data.</text>
</comment>
<dbReference type="PANTHER" id="PTHR21219">
    <property type="entry name" value="FI19613P1"/>
    <property type="match status" value="1"/>
</dbReference>
<proteinExistence type="predicted"/>
<sequence>SLYCSIQEEDKERFLAGFREQKQLEIIRELAEKNPRMSQRELEAAASRSMEIETRDSSSSRPSAVPLCRCRVLYIGSAVPTITKDGLQGVQQPLRERYPVEDTPETRGIDSWLSVWSDGVLLEYIDGDRKQETAFFEIDTMHYCGAVRYVNVTGFNVEGGGERFIPLDSPFANIPNSPHPPIFAAIFRRTTGVRVLECHGFICANENAAQALVRCTFFAYFEKRYLETKGYPTKAIKDADERQKEMSVVGGESPRSDRDEGGRDGYREETRRNHWEWRQQAGECETASISSSTEEKRGGVRRAASENGRHAHGSLVPVYNDRRSRRFGSEADLPMSDEEEERVRGRTLPHESPYMHHRMAPPFFMPPPPHLLPPGMQNPMMMFHPPPPHLLPPHLRGPMRPPPHPAAFFGGRFPPPPPHGAMFPPPFPPPPGMFPGGGPPPFRPPSGDGPIITGPESVYGTMARGRPFEDRPSMGTHDSSRMSYVGGTMGRGGEPRPDYEETTPRMRRGAANGGPGEEVDSPWDRFEDGIYRKPHINEKAFSNTLKREANDGYDTLRSRGKSGSHTLETEVHVTRPDTPPVDYEAIEGMKIGKRIGNGNSRQEASAC</sequence>
<dbReference type="PANTHER" id="PTHR21219:SF3">
    <property type="entry name" value="FI19613P1"/>
    <property type="match status" value="1"/>
</dbReference>
<accession>A0AAV5T6H5</accession>
<gene>
    <name evidence="3" type="ORF">PENTCL1PPCAC_11943</name>
</gene>
<feature type="compositionally biased region" description="Basic and acidic residues" evidence="1">
    <location>
        <begin position="254"/>
        <end position="277"/>
    </location>
</feature>
<reference evidence="3" key="1">
    <citation type="submission" date="2023-10" db="EMBL/GenBank/DDBJ databases">
        <title>Genome assembly of Pristionchus species.</title>
        <authorList>
            <person name="Yoshida K."/>
            <person name="Sommer R.J."/>
        </authorList>
    </citation>
    <scope>NUCLEOTIDE SEQUENCE</scope>
    <source>
        <strain evidence="3">RS0144</strain>
    </source>
</reference>
<feature type="non-terminal residue" evidence="3">
    <location>
        <position position="1"/>
    </location>
</feature>
<feature type="region of interest" description="Disordered" evidence="1">
    <location>
        <begin position="237"/>
        <end position="345"/>
    </location>
</feature>
<dbReference type="SMART" id="SM00462">
    <property type="entry name" value="PTB"/>
    <property type="match status" value="1"/>
</dbReference>